<protein>
    <recommendedName>
        <fullName evidence="9">Sulfotransferase family protein</fullName>
    </recommendedName>
</protein>
<evidence type="ECO:0000256" key="2">
    <source>
        <dbReference type="ARBA" id="ARBA00022679"/>
    </source>
</evidence>
<evidence type="ECO:0000256" key="5">
    <source>
        <dbReference type="ARBA" id="ARBA00023136"/>
    </source>
</evidence>
<organism evidence="7 8">
    <name type="scientific">Thalassotalea piscium</name>
    <dbReference type="NCBI Taxonomy" id="1230533"/>
    <lineage>
        <taxon>Bacteria</taxon>
        <taxon>Pseudomonadati</taxon>
        <taxon>Pseudomonadota</taxon>
        <taxon>Gammaproteobacteria</taxon>
        <taxon>Alteromonadales</taxon>
        <taxon>Colwelliaceae</taxon>
        <taxon>Thalassotalea</taxon>
    </lineage>
</organism>
<dbReference type="SUPFAM" id="SSF52540">
    <property type="entry name" value="P-loop containing nucleoside triphosphate hydrolases"/>
    <property type="match status" value="1"/>
</dbReference>
<evidence type="ECO:0000313" key="7">
    <source>
        <dbReference type="EMBL" id="MBB6542783.1"/>
    </source>
</evidence>
<evidence type="ECO:0000256" key="1">
    <source>
        <dbReference type="ARBA" id="ARBA00004167"/>
    </source>
</evidence>
<keyword evidence="3" id="KW-0812">Transmembrane</keyword>
<sequence length="460" mass="52732">MSSDFPNFLRTADTLCGQVLNPESTRVLFHHLPKTAGSTFRAILDGLFNSNEICPAETHWELQKSIQDNPNLYRLFAGHFTYDVIDKNLKGDIWLTFLRSPVERVVSQYHNHLHEARQPKSWIDRVQNTKTEDIPISDEWREYHKLMKDYTLIDWVTSENRHANATACNLQTQSFINRYQTDETGCRIDKRDWSIYDEDLVNEAKRNLANNFQFIGLQEYFDLSLDIFSMTFGRYPFSDSSAFTTNLNIDKTLGSKYDLAFETRSLIEKRNSMDMELYQFAKELFFNRLRTLNKYYIDNDRLNRIASLNKSRTCSSNKVLNTNKIISIECVDYVQGFYSLERSGDKHFRWSGNESLCILELNECLKASTEYKVKVHAIAVLNEAVLESISVNVNGEVVSDFKVKKCLTGGYDVIFKVSGDAGSSVLSVQKIGIMSATEKEPTEQAGARQLGLAISSISIS</sequence>
<dbReference type="InterPro" id="IPR005331">
    <property type="entry name" value="Sulfotransferase"/>
</dbReference>
<dbReference type="PANTHER" id="PTHR12812:SF0">
    <property type="entry name" value="HEPARAN-SULFATE 6-O-SULFOTRANSFERASE"/>
    <property type="match status" value="1"/>
</dbReference>
<keyword evidence="8" id="KW-1185">Reference proteome</keyword>
<name>A0A7X0NG86_9GAMM</name>
<gene>
    <name evidence="7" type="ORF">HNQ55_001283</name>
</gene>
<evidence type="ECO:0000256" key="6">
    <source>
        <dbReference type="ARBA" id="ARBA00023180"/>
    </source>
</evidence>
<evidence type="ECO:0000313" key="8">
    <source>
        <dbReference type="Proteomes" id="UP000537141"/>
    </source>
</evidence>
<proteinExistence type="predicted"/>
<evidence type="ECO:0000256" key="4">
    <source>
        <dbReference type="ARBA" id="ARBA00022989"/>
    </source>
</evidence>
<dbReference type="Pfam" id="PF03567">
    <property type="entry name" value="Sulfotransfer_2"/>
    <property type="match status" value="1"/>
</dbReference>
<evidence type="ECO:0000256" key="3">
    <source>
        <dbReference type="ARBA" id="ARBA00022692"/>
    </source>
</evidence>
<keyword evidence="5" id="KW-0472">Membrane</keyword>
<accession>A0A7X0NG86</accession>
<keyword evidence="6" id="KW-0325">Glycoprotein</keyword>
<dbReference type="InterPro" id="IPR027417">
    <property type="entry name" value="P-loop_NTPase"/>
</dbReference>
<dbReference type="RefSeq" id="WP_184423593.1">
    <property type="nucleotide sequence ID" value="NZ_AP027362.1"/>
</dbReference>
<comment type="subcellular location">
    <subcellularLocation>
        <location evidence="1">Membrane</location>
        <topology evidence="1">Single-pass membrane protein</topology>
    </subcellularLocation>
</comment>
<keyword evidence="2" id="KW-0808">Transferase</keyword>
<dbReference type="GO" id="GO:0017095">
    <property type="term" value="F:heparan sulfate 6-sulfotransferase activity"/>
    <property type="evidence" value="ECO:0007669"/>
    <property type="project" value="TreeGrafter"/>
</dbReference>
<dbReference type="Proteomes" id="UP000537141">
    <property type="component" value="Unassembled WGS sequence"/>
</dbReference>
<dbReference type="PANTHER" id="PTHR12812">
    <property type="entry name" value="HEPARAN SULFATE 6-O-SULFOTRANSFERASE 3"/>
    <property type="match status" value="1"/>
</dbReference>
<dbReference type="InterPro" id="IPR010635">
    <property type="entry name" value="Heparan_SO4-6-sulfoTrfase"/>
</dbReference>
<dbReference type="Gene3D" id="3.40.50.300">
    <property type="entry name" value="P-loop containing nucleotide triphosphate hydrolases"/>
    <property type="match status" value="1"/>
</dbReference>
<comment type="caution">
    <text evidence="7">The sequence shown here is derived from an EMBL/GenBank/DDBJ whole genome shotgun (WGS) entry which is preliminary data.</text>
</comment>
<dbReference type="GO" id="GO:0016020">
    <property type="term" value="C:membrane"/>
    <property type="evidence" value="ECO:0007669"/>
    <property type="project" value="UniProtKB-SubCell"/>
</dbReference>
<reference evidence="7 8" key="1">
    <citation type="submission" date="2020-08" db="EMBL/GenBank/DDBJ databases">
        <title>Genomic Encyclopedia of Type Strains, Phase IV (KMG-IV): sequencing the most valuable type-strain genomes for metagenomic binning, comparative biology and taxonomic classification.</title>
        <authorList>
            <person name="Goeker M."/>
        </authorList>
    </citation>
    <scope>NUCLEOTIDE SEQUENCE [LARGE SCALE GENOMIC DNA]</scope>
    <source>
        <strain evidence="7 8">DSM 26287</strain>
    </source>
</reference>
<dbReference type="EMBL" id="JACHHU010000007">
    <property type="protein sequence ID" value="MBB6542783.1"/>
    <property type="molecule type" value="Genomic_DNA"/>
</dbReference>
<evidence type="ECO:0008006" key="9">
    <source>
        <dbReference type="Google" id="ProtNLM"/>
    </source>
</evidence>
<keyword evidence="4" id="KW-1133">Transmembrane helix</keyword>
<dbReference type="AlphaFoldDB" id="A0A7X0NG86"/>